<sequence>MTDSNKILRPLPQRSWQLTPISTTPPTPATPADSDDKSAPSSISQTRSVLNLTSSTLFGIYKDGLDSVQQSVPGTPWGAMTPSPSSPPVFGEGKSSPIGGHVELPTRRAFQKKKPIDFVVRSILLFCTGLGYGMFISHLHDNPHITPVKLEGVNRTSWSYLFLWGVTGTVAGNLLPWLEDLFKEESLQYASVDGRVAKDDERSSNYSTSVRDWAQPLRGIGVFIGIAYAIRRLPWESSSQAALTLALANPGLWFLIDKSRMGLGIATILAAIGTPVLLAISPDLIPQPAGGADSKLTAIERIQAHGFYSMETVGVFIWLGSVIFCTCICFRSIGKRLVGLSKDI</sequence>
<evidence type="ECO:0000256" key="4">
    <source>
        <dbReference type="ARBA" id="ARBA00022824"/>
    </source>
</evidence>
<dbReference type="Pfam" id="PF07281">
    <property type="entry name" value="INSIG"/>
    <property type="match status" value="1"/>
</dbReference>
<evidence type="ECO:0000256" key="5">
    <source>
        <dbReference type="ARBA" id="ARBA00022989"/>
    </source>
</evidence>
<evidence type="ECO:0000256" key="8">
    <source>
        <dbReference type="SAM" id="Phobius"/>
    </source>
</evidence>
<name>A0A8H3F6W8_9LECA</name>
<protein>
    <submittedName>
        <fullName evidence="9">Uncharacterized protein</fullName>
    </submittedName>
</protein>
<gene>
    <name evidence="9" type="ORF">GOMPHAMPRED_001720</name>
</gene>
<organism evidence="9 10">
    <name type="scientific">Gomphillus americanus</name>
    <dbReference type="NCBI Taxonomy" id="1940652"/>
    <lineage>
        <taxon>Eukaryota</taxon>
        <taxon>Fungi</taxon>
        <taxon>Dikarya</taxon>
        <taxon>Ascomycota</taxon>
        <taxon>Pezizomycotina</taxon>
        <taxon>Lecanoromycetes</taxon>
        <taxon>OSLEUM clade</taxon>
        <taxon>Ostropomycetidae</taxon>
        <taxon>Ostropales</taxon>
        <taxon>Graphidaceae</taxon>
        <taxon>Gomphilloideae</taxon>
        <taxon>Gomphillus</taxon>
    </lineage>
</organism>
<feature type="transmembrane region" description="Helical" evidence="8">
    <location>
        <begin position="261"/>
        <end position="280"/>
    </location>
</feature>
<feature type="transmembrane region" description="Helical" evidence="8">
    <location>
        <begin position="315"/>
        <end position="334"/>
    </location>
</feature>
<evidence type="ECO:0000256" key="1">
    <source>
        <dbReference type="ARBA" id="ARBA00004477"/>
    </source>
</evidence>
<evidence type="ECO:0000313" key="10">
    <source>
        <dbReference type="Proteomes" id="UP000664169"/>
    </source>
</evidence>
<dbReference type="PANTHER" id="PTHR15301">
    <property type="entry name" value="INSULIN-INDUCED GENE 1"/>
    <property type="match status" value="1"/>
</dbReference>
<keyword evidence="10" id="KW-1185">Reference proteome</keyword>
<dbReference type="OrthoDB" id="205546at2759"/>
<evidence type="ECO:0000256" key="2">
    <source>
        <dbReference type="ARBA" id="ARBA00007475"/>
    </source>
</evidence>
<comment type="similarity">
    <text evidence="2">Belongs to the INSIG family.</text>
</comment>
<comment type="subcellular location">
    <subcellularLocation>
        <location evidence="1">Endoplasmic reticulum membrane</location>
        <topology evidence="1">Multi-pass membrane protein</topology>
    </subcellularLocation>
</comment>
<accession>A0A8H3F6W8</accession>
<keyword evidence="4" id="KW-0256">Endoplasmic reticulum</keyword>
<reference evidence="9" key="1">
    <citation type="submission" date="2021-03" db="EMBL/GenBank/DDBJ databases">
        <authorList>
            <person name="Tagirdzhanova G."/>
        </authorList>
    </citation>
    <scope>NUCLEOTIDE SEQUENCE</scope>
</reference>
<keyword evidence="6 8" id="KW-0472">Membrane</keyword>
<proteinExistence type="inferred from homology"/>
<dbReference type="GO" id="GO:0005789">
    <property type="term" value="C:endoplasmic reticulum membrane"/>
    <property type="evidence" value="ECO:0007669"/>
    <property type="project" value="UniProtKB-SubCell"/>
</dbReference>
<dbReference type="Proteomes" id="UP000664169">
    <property type="component" value="Unassembled WGS sequence"/>
</dbReference>
<feature type="transmembrane region" description="Helical" evidence="8">
    <location>
        <begin position="158"/>
        <end position="178"/>
    </location>
</feature>
<dbReference type="PANTHER" id="PTHR15301:SF3">
    <property type="entry name" value="PROTEIN NSG1-RELATED"/>
    <property type="match status" value="1"/>
</dbReference>
<dbReference type="GO" id="GO:0016126">
    <property type="term" value="P:sterol biosynthetic process"/>
    <property type="evidence" value="ECO:0007669"/>
    <property type="project" value="TreeGrafter"/>
</dbReference>
<keyword evidence="5 8" id="KW-1133">Transmembrane helix</keyword>
<evidence type="ECO:0000313" key="9">
    <source>
        <dbReference type="EMBL" id="CAF9919261.1"/>
    </source>
</evidence>
<evidence type="ECO:0000256" key="6">
    <source>
        <dbReference type="ARBA" id="ARBA00023136"/>
    </source>
</evidence>
<comment type="caution">
    <text evidence="9">The sequence shown here is derived from an EMBL/GenBank/DDBJ whole genome shotgun (WGS) entry which is preliminary data.</text>
</comment>
<feature type="transmembrane region" description="Helical" evidence="8">
    <location>
        <begin position="118"/>
        <end position="138"/>
    </location>
</feature>
<dbReference type="InterPro" id="IPR025929">
    <property type="entry name" value="INSIG_fam"/>
</dbReference>
<evidence type="ECO:0000256" key="7">
    <source>
        <dbReference type="SAM" id="MobiDB-lite"/>
    </source>
</evidence>
<dbReference type="EMBL" id="CAJPDQ010000014">
    <property type="protein sequence ID" value="CAF9919261.1"/>
    <property type="molecule type" value="Genomic_DNA"/>
</dbReference>
<keyword evidence="3 8" id="KW-0812">Transmembrane</keyword>
<feature type="region of interest" description="Disordered" evidence="7">
    <location>
        <begin position="1"/>
        <end position="46"/>
    </location>
</feature>
<dbReference type="AlphaFoldDB" id="A0A8H3F6W8"/>
<evidence type="ECO:0000256" key="3">
    <source>
        <dbReference type="ARBA" id="ARBA00022692"/>
    </source>
</evidence>